<organism evidence="1">
    <name type="scientific">marine sediment metagenome</name>
    <dbReference type="NCBI Taxonomy" id="412755"/>
    <lineage>
        <taxon>unclassified sequences</taxon>
        <taxon>metagenomes</taxon>
        <taxon>ecological metagenomes</taxon>
    </lineage>
</organism>
<name>X1FEP9_9ZZZZ</name>
<dbReference type="AlphaFoldDB" id="X1FEP9"/>
<comment type="caution">
    <text evidence="1">The sequence shown here is derived from an EMBL/GenBank/DDBJ whole genome shotgun (WGS) entry which is preliminary data.</text>
</comment>
<protein>
    <submittedName>
        <fullName evidence="1">Uncharacterized protein</fullName>
    </submittedName>
</protein>
<dbReference type="EMBL" id="BARU01005945">
    <property type="protein sequence ID" value="GAH43447.1"/>
    <property type="molecule type" value="Genomic_DNA"/>
</dbReference>
<gene>
    <name evidence="1" type="ORF">S03H2_11668</name>
</gene>
<feature type="non-terminal residue" evidence="1">
    <location>
        <position position="1"/>
    </location>
</feature>
<sequence>KAIKKLATMKSIPYQTLVRHWLAEDIKNELDSVIK</sequence>
<accession>X1FEP9</accession>
<proteinExistence type="predicted"/>
<reference evidence="1" key="1">
    <citation type="journal article" date="2014" name="Front. Microbiol.">
        <title>High frequency of phylogenetically diverse reductive dehalogenase-homologous genes in deep subseafloor sedimentary metagenomes.</title>
        <authorList>
            <person name="Kawai M."/>
            <person name="Futagami T."/>
            <person name="Toyoda A."/>
            <person name="Takaki Y."/>
            <person name="Nishi S."/>
            <person name="Hori S."/>
            <person name="Arai W."/>
            <person name="Tsubouchi T."/>
            <person name="Morono Y."/>
            <person name="Uchiyama I."/>
            <person name="Ito T."/>
            <person name="Fujiyama A."/>
            <person name="Inagaki F."/>
            <person name="Takami H."/>
        </authorList>
    </citation>
    <scope>NUCLEOTIDE SEQUENCE</scope>
    <source>
        <strain evidence="1">Expedition CK06-06</strain>
    </source>
</reference>
<evidence type="ECO:0000313" key="1">
    <source>
        <dbReference type="EMBL" id="GAH43447.1"/>
    </source>
</evidence>